<protein>
    <submittedName>
        <fullName evidence="2">Uncharacterized protein</fullName>
    </submittedName>
</protein>
<keyword evidence="1" id="KW-0812">Transmembrane</keyword>
<accession>A0A0K8P7P5</accession>
<dbReference type="OrthoDB" id="7742632at2"/>
<sequence length="326" mass="36346">MNKRTEYIFGVSSLIGLLISVGLTVLALRSGNYAPDAGAMIISLGAVNVVLAIVVVGALLKAEEHWKRICELGPAGQLKDERIRMLIGQSELARNSGFEVARIIHNIQDQLRDRINELFQATEDIDNGHPPTVEELLDLQRTNEMFYLFLVDNLKIMMDLLTGRRCAVTIKIVEGSEGGVFMMRTFMRDAASYRSRKTADSSAAEYPYYDNTAFREILSGPRRSFYVSDNLGAEATYANSNPAWKRLYNATLVCPIRMQLNGEVPADRREYSVLGFLCVDNREGGLDRPDCIELLASVADSLFNHFLMLDHVTAAADRAIEEHTAC</sequence>
<reference evidence="2 3" key="2">
    <citation type="journal article" date="2016" name="Science">
        <title>A bacterium that degrades and assimilates poly(ethylene terephthalate).</title>
        <authorList>
            <person name="Yoshida S."/>
            <person name="Hiraga K."/>
            <person name="Takehana T."/>
            <person name="Taniguchi I."/>
            <person name="Yamaji H."/>
            <person name="Maeda Y."/>
            <person name="Toyohara K."/>
            <person name="Miyamoto K."/>
            <person name="Kimura Y."/>
            <person name="Oda K."/>
        </authorList>
    </citation>
    <scope>NUCLEOTIDE SEQUENCE [LARGE SCALE GENOMIC DNA]</scope>
    <source>
        <strain evidence="3">NBRC 110686 / TISTR 2288 / 201-F6</strain>
    </source>
</reference>
<dbReference type="EMBL" id="BBYR01000083">
    <property type="protein sequence ID" value="GAP38663.1"/>
    <property type="molecule type" value="Genomic_DNA"/>
</dbReference>
<evidence type="ECO:0000313" key="3">
    <source>
        <dbReference type="Proteomes" id="UP000037660"/>
    </source>
</evidence>
<reference evidence="3" key="1">
    <citation type="submission" date="2015-07" db="EMBL/GenBank/DDBJ databases">
        <title>Discovery of a poly(ethylene terephthalate assimilation.</title>
        <authorList>
            <person name="Yoshida S."/>
            <person name="Hiraga K."/>
            <person name="Takehana T."/>
            <person name="Taniguchi I."/>
            <person name="Yamaji H."/>
            <person name="Maeda Y."/>
            <person name="Toyohara K."/>
            <person name="Miyamoto K."/>
            <person name="Kimura Y."/>
            <person name="Oda K."/>
        </authorList>
    </citation>
    <scope>NUCLEOTIDE SEQUENCE [LARGE SCALE GENOMIC DNA]</scope>
    <source>
        <strain evidence="3">NBRC 110686 / TISTR 2288 / 201-F6</strain>
    </source>
</reference>
<evidence type="ECO:0000313" key="2">
    <source>
        <dbReference type="EMBL" id="GAP38663.1"/>
    </source>
</evidence>
<dbReference type="RefSeq" id="WP_054022519.1">
    <property type="nucleotide sequence ID" value="NZ_BBYR01000083.1"/>
</dbReference>
<feature type="transmembrane region" description="Helical" evidence="1">
    <location>
        <begin position="40"/>
        <end position="60"/>
    </location>
</feature>
<feature type="transmembrane region" description="Helical" evidence="1">
    <location>
        <begin position="7"/>
        <end position="28"/>
    </location>
</feature>
<name>A0A0K8P7P5_PISS1</name>
<organism evidence="2 3">
    <name type="scientific">Piscinibacter sakaiensis</name>
    <name type="common">Ideonella sakaiensis</name>
    <dbReference type="NCBI Taxonomy" id="1547922"/>
    <lineage>
        <taxon>Bacteria</taxon>
        <taxon>Pseudomonadati</taxon>
        <taxon>Pseudomonadota</taxon>
        <taxon>Betaproteobacteria</taxon>
        <taxon>Burkholderiales</taxon>
        <taxon>Sphaerotilaceae</taxon>
        <taxon>Piscinibacter</taxon>
    </lineage>
</organism>
<comment type="caution">
    <text evidence="2">The sequence shown here is derived from an EMBL/GenBank/DDBJ whole genome shotgun (WGS) entry which is preliminary data.</text>
</comment>
<gene>
    <name evidence="2" type="ORF">ISF6_5216</name>
</gene>
<keyword evidence="3" id="KW-1185">Reference proteome</keyword>
<proteinExistence type="predicted"/>
<keyword evidence="1" id="KW-0472">Membrane</keyword>
<dbReference type="AlphaFoldDB" id="A0A0K8P7P5"/>
<dbReference type="Proteomes" id="UP000037660">
    <property type="component" value="Unassembled WGS sequence"/>
</dbReference>
<evidence type="ECO:0000256" key="1">
    <source>
        <dbReference type="SAM" id="Phobius"/>
    </source>
</evidence>
<keyword evidence="1" id="KW-1133">Transmembrane helix</keyword>
<dbReference type="STRING" id="1547922.ISF6_5216"/>